<keyword evidence="1" id="KW-0732">Signal</keyword>
<organism evidence="2 3">
    <name type="scientific">Actinoallomurus vinaceus</name>
    <dbReference type="NCBI Taxonomy" id="1080074"/>
    <lineage>
        <taxon>Bacteria</taxon>
        <taxon>Bacillati</taxon>
        <taxon>Actinomycetota</taxon>
        <taxon>Actinomycetes</taxon>
        <taxon>Streptosporangiales</taxon>
        <taxon>Thermomonosporaceae</taxon>
        <taxon>Actinoallomurus</taxon>
    </lineage>
</organism>
<feature type="signal peptide" evidence="1">
    <location>
        <begin position="1"/>
        <end position="22"/>
    </location>
</feature>
<dbReference type="Proteomes" id="UP001501442">
    <property type="component" value="Unassembled WGS sequence"/>
</dbReference>
<evidence type="ECO:0000256" key="1">
    <source>
        <dbReference type="SAM" id="SignalP"/>
    </source>
</evidence>
<reference evidence="3" key="1">
    <citation type="journal article" date="2019" name="Int. J. Syst. Evol. Microbiol.">
        <title>The Global Catalogue of Microorganisms (GCM) 10K type strain sequencing project: providing services to taxonomists for standard genome sequencing and annotation.</title>
        <authorList>
            <consortium name="The Broad Institute Genomics Platform"/>
            <consortium name="The Broad Institute Genome Sequencing Center for Infectious Disease"/>
            <person name="Wu L."/>
            <person name="Ma J."/>
        </authorList>
    </citation>
    <scope>NUCLEOTIDE SEQUENCE [LARGE SCALE GENOMIC DNA]</scope>
    <source>
        <strain evidence="3">JCM 17939</strain>
    </source>
</reference>
<evidence type="ECO:0000313" key="3">
    <source>
        <dbReference type="Proteomes" id="UP001501442"/>
    </source>
</evidence>
<accession>A0ABP8UFL5</accession>
<protein>
    <submittedName>
        <fullName evidence="2">Uncharacterized protein</fullName>
    </submittedName>
</protein>
<name>A0ABP8UFL5_9ACTN</name>
<gene>
    <name evidence="2" type="ORF">GCM10023196_052630</name>
</gene>
<keyword evidence="3" id="KW-1185">Reference proteome</keyword>
<comment type="caution">
    <text evidence="2">The sequence shown here is derived from an EMBL/GenBank/DDBJ whole genome shotgun (WGS) entry which is preliminary data.</text>
</comment>
<proteinExistence type="predicted"/>
<feature type="chain" id="PRO_5045471875" evidence="1">
    <location>
        <begin position="23"/>
        <end position="356"/>
    </location>
</feature>
<sequence length="356" mass="38406">MIKGISMLAAATILGISNVATGAGPAYADTCSWQAGNHCRAIMHWKVKAINGIGEWVKPDYQCFTVTDTSAYFVNSEMWAGYADDEQWIEAGDTVGHPWGSSVTHFWAEGNDGDYHEYKIPDAATNFPRNFTIDLDSDKKWRVRLDGIVSGVSTLPGNPATNADVGMESTDPNARAEAEIAALDYTDTNGGIHNGWNSSNYHPTSFTRGNFSVGWITKYTDLAVNAQTCTDAPAKLPRAAESQAAPVTPEGINRTVSGFLRGNGDLTPERVEAVKTSKSVVELNRNGGTQNKVPVTIVQAVGKFTGHQARLPAGKKIPRGRYLTVTLETATGNVLDWGISSRSINLPSLGMVQRIR</sequence>
<evidence type="ECO:0000313" key="2">
    <source>
        <dbReference type="EMBL" id="GAA4629802.1"/>
    </source>
</evidence>
<dbReference type="EMBL" id="BAABHK010000007">
    <property type="protein sequence ID" value="GAA4629802.1"/>
    <property type="molecule type" value="Genomic_DNA"/>
</dbReference>